<dbReference type="Pfam" id="PF13966">
    <property type="entry name" value="zf-RVT"/>
    <property type="match status" value="1"/>
</dbReference>
<dbReference type="InterPro" id="IPR026960">
    <property type="entry name" value="RVT-Znf"/>
</dbReference>
<dbReference type="Proteomes" id="UP000436088">
    <property type="component" value="Unassembled WGS sequence"/>
</dbReference>
<evidence type="ECO:0000259" key="1">
    <source>
        <dbReference type="Pfam" id="PF13966"/>
    </source>
</evidence>
<dbReference type="AlphaFoldDB" id="A0A6A2YF95"/>
<evidence type="ECO:0000313" key="2">
    <source>
        <dbReference type="EMBL" id="KAE8675169.1"/>
    </source>
</evidence>
<dbReference type="PANTHER" id="PTHR33116">
    <property type="entry name" value="REVERSE TRANSCRIPTASE ZINC-BINDING DOMAIN-CONTAINING PROTEIN-RELATED-RELATED"/>
    <property type="match status" value="1"/>
</dbReference>
<feature type="domain" description="Reverse transcriptase zinc-binding" evidence="1">
    <location>
        <begin position="1"/>
        <end position="65"/>
    </location>
</feature>
<dbReference type="EMBL" id="VEPZ02001405">
    <property type="protein sequence ID" value="KAE8675169.1"/>
    <property type="molecule type" value="Genomic_DNA"/>
</dbReference>
<proteinExistence type="predicted"/>
<gene>
    <name evidence="2" type="ORF">F3Y22_tig00111693pilonHSYRG00142</name>
</gene>
<name>A0A6A2YF95_HIBSY</name>
<evidence type="ECO:0000313" key="3">
    <source>
        <dbReference type="Proteomes" id="UP000436088"/>
    </source>
</evidence>
<comment type="caution">
    <text evidence="2">The sequence shown here is derived from an EMBL/GenBank/DDBJ whole genome shotgun (WGS) entry which is preliminary data.</text>
</comment>
<sequence length="166" mass="18797">MVWFFGRIPKHTIIVWMAILNRLPTRVRLLRVGLAIESDSCLFCGNEAETRDHLFFECHFAKDLWSSILDLCCIPHVACSWEGELAWASLLLKGNYLIVKILKLACTGHAYSVWKERNSRLFGNRARSKGKLLGDIKEAIQLRLGGKSFNIAYSSNIALCAKWGIA</sequence>
<keyword evidence="3" id="KW-1185">Reference proteome</keyword>
<organism evidence="2 3">
    <name type="scientific">Hibiscus syriacus</name>
    <name type="common">Rose of Sharon</name>
    <dbReference type="NCBI Taxonomy" id="106335"/>
    <lineage>
        <taxon>Eukaryota</taxon>
        <taxon>Viridiplantae</taxon>
        <taxon>Streptophyta</taxon>
        <taxon>Embryophyta</taxon>
        <taxon>Tracheophyta</taxon>
        <taxon>Spermatophyta</taxon>
        <taxon>Magnoliopsida</taxon>
        <taxon>eudicotyledons</taxon>
        <taxon>Gunneridae</taxon>
        <taxon>Pentapetalae</taxon>
        <taxon>rosids</taxon>
        <taxon>malvids</taxon>
        <taxon>Malvales</taxon>
        <taxon>Malvaceae</taxon>
        <taxon>Malvoideae</taxon>
        <taxon>Hibiscus</taxon>
    </lineage>
</organism>
<dbReference type="PANTHER" id="PTHR33116:SF66">
    <property type="entry name" value="REVERSE TRANSCRIPTASE ZINC-BINDING DOMAIN-CONTAINING PROTEIN"/>
    <property type="match status" value="1"/>
</dbReference>
<accession>A0A6A2YF95</accession>
<reference evidence="2" key="1">
    <citation type="submission" date="2019-09" db="EMBL/GenBank/DDBJ databases">
        <title>Draft genome information of white flower Hibiscus syriacus.</title>
        <authorList>
            <person name="Kim Y.-M."/>
        </authorList>
    </citation>
    <scope>NUCLEOTIDE SEQUENCE [LARGE SCALE GENOMIC DNA]</scope>
    <source>
        <strain evidence="2">YM2019G1</strain>
    </source>
</reference>
<protein>
    <recommendedName>
        <fullName evidence="1">Reverse transcriptase zinc-binding domain-containing protein</fullName>
    </recommendedName>
</protein>